<dbReference type="OrthoDB" id="4120788at2759"/>
<evidence type="ECO:0008006" key="4">
    <source>
        <dbReference type="Google" id="ProtNLM"/>
    </source>
</evidence>
<feature type="region of interest" description="Disordered" evidence="1">
    <location>
        <begin position="105"/>
        <end position="211"/>
    </location>
</feature>
<dbReference type="VEuPathDB" id="FungiDB:PV07_11309"/>
<accession>A0A0D2ADV8</accession>
<feature type="region of interest" description="Disordered" evidence="1">
    <location>
        <begin position="294"/>
        <end position="411"/>
    </location>
</feature>
<dbReference type="AlphaFoldDB" id="A0A0D2ADV8"/>
<evidence type="ECO:0000313" key="2">
    <source>
        <dbReference type="EMBL" id="KIW23082.1"/>
    </source>
</evidence>
<dbReference type="HOGENOM" id="CLU_032997_0_0_1"/>
<dbReference type="Proteomes" id="UP000054466">
    <property type="component" value="Unassembled WGS sequence"/>
</dbReference>
<feature type="compositionally biased region" description="Low complexity" evidence="1">
    <location>
        <begin position="172"/>
        <end position="196"/>
    </location>
</feature>
<feature type="compositionally biased region" description="Acidic residues" evidence="1">
    <location>
        <begin position="122"/>
        <end position="137"/>
    </location>
</feature>
<feature type="compositionally biased region" description="Acidic residues" evidence="1">
    <location>
        <begin position="197"/>
        <end position="210"/>
    </location>
</feature>
<name>A0A0D2ADV8_9EURO</name>
<organism evidence="2 3">
    <name type="scientific">Cladophialophora immunda</name>
    <dbReference type="NCBI Taxonomy" id="569365"/>
    <lineage>
        <taxon>Eukaryota</taxon>
        <taxon>Fungi</taxon>
        <taxon>Dikarya</taxon>
        <taxon>Ascomycota</taxon>
        <taxon>Pezizomycotina</taxon>
        <taxon>Eurotiomycetes</taxon>
        <taxon>Chaetothyriomycetidae</taxon>
        <taxon>Chaetothyriales</taxon>
        <taxon>Herpotrichiellaceae</taxon>
        <taxon>Cladophialophora</taxon>
    </lineage>
</organism>
<gene>
    <name evidence="2" type="ORF">PV07_11309</name>
</gene>
<feature type="compositionally biased region" description="Polar residues" evidence="1">
    <location>
        <begin position="402"/>
        <end position="411"/>
    </location>
</feature>
<dbReference type="GeneID" id="27350503"/>
<reference evidence="2 3" key="1">
    <citation type="submission" date="2015-01" db="EMBL/GenBank/DDBJ databases">
        <title>The Genome Sequence of Cladophialophora immunda CBS83496.</title>
        <authorList>
            <consortium name="The Broad Institute Genomics Platform"/>
            <person name="Cuomo C."/>
            <person name="de Hoog S."/>
            <person name="Gorbushina A."/>
            <person name="Stielow B."/>
            <person name="Teixiera M."/>
            <person name="Abouelleil A."/>
            <person name="Chapman S.B."/>
            <person name="Priest M."/>
            <person name="Young S.K."/>
            <person name="Wortman J."/>
            <person name="Nusbaum C."/>
            <person name="Birren B."/>
        </authorList>
    </citation>
    <scope>NUCLEOTIDE SEQUENCE [LARGE SCALE GENOMIC DNA]</scope>
    <source>
        <strain evidence="2 3">CBS 83496</strain>
    </source>
</reference>
<evidence type="ECO:0000313" key="3">
    <source>
        <dbReference type="Proteomes" id="UP000054466"/>
    </source>
</evidence>
<dbReference type="EMBL" id="KN847046">
    <property type="protein sequence ID" value="KIW23082.1"/>
    <property type="molecule type" value="Genomic_DNA"/>
</dbReference>
<sequence>MSFTDVNESHFLDAVASTTRPVVQILPLNDNEVFDYLDAHPDALSRYLGERAVLSEYFSRAIAQNENPHGVPAFVNATTPTAGEAFLEEADGDIQGSALRHAVDDGQPVDEEGSMCVYQGQDDGDRDEDDDEQGDDSDNGRESDSNGGNHSWESNDDSDGGDDDNATSNEESSQAGPSSTSSSNTHSPGSNNSTDEAGGDDDGGEEEQEEQLMPYPAPAHLVASSRLRPPRRSWALWEEEACIRHMLNINGERRLVGEARFREALHRMQIHDGVTRTGYSAVKNYWNRVGRARSRFDERRNKKAPLATSKQGKRAKRKAYYLASRRRKTARASSFKVQSRNNRRQRSPESSTDEDELDHSIMSDNEEPVHLRHNHKRKDRSDDSDDDWEPGSAAANVMAGASRSSQRACAV</sequence>
<feature type="compositionally biased region" description="Basic residues" evidence="1">
    <location>
        <begin position="311"/>
        <end position="330"/>
    </location>
</feature>
<protein>
    <recommendedName>
        <fullName evidence="4">Myb-like domain-containing protein</fullName>
    </recommendedName>
</protein>
<proteinExistence type="predicted"/>
<evidence type="ECO:0000256" key="1">
    <source>
        <dbReference type="SAM" id="MobiDB-lite"/>
    </source>
</evidence>
<feature type="compositionally biased region" description="Acidic residues" evidence="1">
    <location>
        <begin position="154"/>
        <end position="165"/>
    </location>
</feature>
<dbReference type="RefSeq" id="XP_016243298.1">
    <property type="nucleotide sequence ID" value="XM_016398736.1"/>
</dbReference>
<keyword evidence="3" id="KW-1185">Reference proteome</keyword>